<comment type="caution">
    <text evidence="2">The sequence shown here is derived from an EMBL/GenBank/DDBJ whole genome shotgun (WGS) entry which is preliminary data.</text>
</comment>
<dbReference type="GO" id="GO:0030246">
    <property type="term" value="F:carbohydrate binding"/>
    <property type="evidence" value="ECO:0007669"/>
    <property type="project" value="InterPro"/>
</dbReference>
<reference evidence="2" key="1">
    <citation type="submission" date="2023-01" db="EMBL/GenBank/DDBJ databases">
        <title>Genome assembly of the deep-sea coral Lophelia pertusa.</title>
        <authorList>
            <person name="Herrera S."/>
            <person name="Cordes E."/>
        </authorList>
    </citation>
    <scope>NUCLEOTIDE SEQUENCE</scope>
    <source>
        <strain evidence="2">USNM1676648</strain>
        <tissue evidence="2">Polyp</tissue>
    </source>
</reference>
<dbReference type="Proteomes" id="UP001163046">
    <property type="component" value="Unassembled WGS sequence"/>
</dbReference>
<dbReference type="Gene3D" id="2.60.120.740">
    <property type="match status" value="1"/>
</dbReference>
<feature type="domain" description="SUEL-type lectin" evidence="1">
    <location>
        <begin position="48"/>
        <end position="123"/>
    </location>
</feature>
<accession>A0A9X0A6Y0</accession>
<evidence type="ECO:0000313" key="2">
    <source>
        <dbReference type="EMBL" id="KAJ7394487.1"/>
    </source>
</evidence>
<evidence type="ECO:0000313" key="3">
    <source>
        <dbReference type="Proteomes" id="UP001163046"/>
    </source>
</evidence>
<dbReference type="EMBL" id="MU825396">
    <property type="protein sequence ID" value="KAJ7394487.1"/>
    <property type="molecule type" value="Genomic_DNA"/>
</dbReference>
<dbReference type="PROSITE" id="PS50228">
    <property type="entry name" value="SUEL_LECTIN"/>
    <property type="match status" value="1"/>
</dbReference>
<proteinExistence type="predicted"/>
<dbReference type="InterPro" id="IPR043159">
    <property type="entry name" value="Lectin_gal-bd_sf"/>
</dbReference>
<protein>
    <recommendedName>
        <fullName evidence="1">SUEL-type lectin domain-containing protein</fullName>
    </recommendedName>
</protein>
<organism evidence="2 3">
    <name type="scientific">Desmophyllum pertusum</name>
    <dbReference type="NCBI Taxonomy" id="174260"/>
    <lineage>
        <taxon>Eukaryota</taxon>
        <taxon>Metazoa</taxon>
        <taxon>Cnidaria</taxon>
        <taxon>Anthozoa</taxon>
        <taxon>Hexacorallia</taxon>
        <taxon>Scleractinia</taxon>
        <taxon>Caryophylliina</taxon>
        <taxon>Caryophylliidae</taxon>
        <taxon>Desmophyllum</taxon>
    </lineage>
</organism>
<dbReference type="OrthoDB" id="6625254at2759"/>
<dbReference type="Pfam" id="PF02140">
    <property type="entry name" value="SUEL_Lectin"/>
    <property type="match status" value="1"/>
</dbReference>
<keyword evidence="3" id="KW-1185">Reference proteome</keyword>
<evidence type="ECO:0000259" key="1">
    <source>
        <dbReference type="PROSITE" id="PS50228"/>
    </source>
</evidence>
<gene>
    <name evidence="2" type="ORF">OS493_000300</name>
</gene>
<sequence length="123" mass="13863">MVYSPTPQHNGKLCVGQGAMPQSCNTHSCPPGKKLVLCEWNMGTVILCGLFRRIRIHWVHYGYISGDSACGITHQNTCSAQNAISVLRRWCEGKAFCIVKPWNMFFRAPCGGNRKYLKLYYSC</sequence>
<dbReference type="InterPro" id="IPR000922">
    <property type="entry name" value="Lectin_gal-bd_dom"/>
</dbReference>
<name>A0A9X0A6Y0_9CNID</name>
<dbReference type="AlphaFoldDB" id="A0A9X0A6Y0"/>